<name>A0A418AMC1_9STRA</name>
<dbReference type="PANTHER" id="PTHR10845:SF192">
    <property type="entry name" value="DOUBLE HIT, ISOFORM B"/>
    <property type="match status" value="1"/>
</dbReference>
<dbReference type="VEuPathDB" id="FungiDB:H310_02164"/>
<dbReference type="Gene3D" id="1.10.167.10">
    <property type="entry name" value="Regulator of G-protein Signalling 4, domain 2"/>
    <property type="match status" value="2"/>
</dbReference>
<dbReference type="InterPro" id="IPR044926">
    <property type="entry name" value="RGS_subdomain_2"/>
</dbReference>
<gene>
    <name evidence="4" type="ORF">DYB32_008166</name>
</gene>
<keyword evidence="5" id="KW-1185">Reference proteome</keyword>
<accession>A0A418AMC1</accession>
<evidence type="ECO:0000256" key="1">
    <source>
        <dbReference type="SAM" id="MobiDB-lite"/>
    </source>
</evidence>
<feature type="chain" id="PRO_5019263231" description="RGS domain-containing protein" evidence="3">
    <location>
        <begin position="16"/>
        <end position="1101"/>
    </location>
</feature>
<feature type="transmembrane region" description="Helical" evidence="2">
    <location>
        <begin position="344"/>
        <end position="365"/>
    </location>
</feature>
<keyword evidence="2" id="KW-1133">Transmembrane helix</keyword>
<feature type="transmembrane region" description="Helical" evidence="2">
    <location>
        <begin position="870"/>
        <end position="890"/>
    </location>
</feature>
<feature type="transmembrane region" description="Helical" evidence="2">
    <location>
        <begin position="785"/>
        <end position="804"/>
    </location>
</feature>
<feature type="transmembrane region" description="Helical" evidence="2">
    <location>
        <begin position="426"/>
        <end position="442"/>
    </location>
</feature>
<comment type="caution">
    <text evidence="4">The sequence shown here is derived from an EMBL/GenBank/DDBJ whole genome shotgun (WGS) entry which is preliminary data.</text>
</comment>
<dbReference type="VEuPathDB" id="FungiDB:H310_02165"/>
<dbReference type="InterPro" id="IPR036305">
    <property type="entry name" value="RGS_sf"/>
</dbReference>
<feature type="compositionally biased region" description="Basic and acidic residues" evidence="1">
    <location>
        <begin position="689"/>
        <end position="698"/>
    </location>
</feature>
<feature type="transmembrane region" description="Helical" evidence="2">
    <location>
        <begin position="825"/>
        <end position="858"/>
    </location>
</feature>
<evidence type="ECO:0000313" key="5">
    <source>
        <dbReference type="Proteomes" id="UP000285060"/>
    </source>
</evidence>
<organism evidence="4 5">
    <name type="scientific">Aphanomyces invadans</name>
    <dbReference type="NCBI Taxonomy" id="157072"/>
    <lineage>
        <taxon>Eukaryota</taxon>
        <taxon>Sar</taxon>
        <taxon>Stramenopiles</taxon>
        <taxon>Oomycota</taxon>
        <taxon>Saprolegniomycetes</taxon>
        <taxon>Saprolegniales</taxon>
        <taxon>Verrucalvaceae</taxon>
        <taxon>Aphanomyces</taxon>
    </lineage>
</organism>
<dbReference type="Proteomes" id="UP000285060">
    <property type="component" value="Unassembled WGS sequence"/>
</dbReference>
<feature type="transmembrane region" description="Helical" evidence="2">
    <location>
        <begin position="454"/>
        <end position="473"/>
    </location>
</feature>
<feature type="signal peptide" evidence="3">
    <location>
        <begin position="1"/>
        <end position="15"/>
    </location>
</feature>
<protein>
    <recommendedName>
        <fullName evidence="6">RGS domain-containing protein</fullName>
    </recommendedName>
</protein>
<dbReference type="VEuPathDB" id="FungiDB:H310_02166"/>
<feature type="transmembrane region" description="Helical" evidence="2">
    <location>
        <begin position="223"/>
        <end position="243"/>
    </location>
</feature>
<dbReference type="EMBL" id="QUSY01001223">
    <property type="protein sequence ID" value="RHY25673.1"/>
    <property type="molecule type" value="Genomic_DNA"/>
</dbReference>
<feature type="region of interest" description="Disordered" evidence="1">
    <location>
        <begin position="674"/>
        <end position="698"/>
    </location>
</feature>
<feature type="transmembrane region" description="Helical" evidence="2">
    <location>
        <begin position="385"/>
        <end position="405"/>
    </location>
</feature>
<feature type="transmembrane region" description="Helical" evidence="2">
    <location>
        <begin position="299"/>
        <end position="323"/>
    </location>
</feature>
<feature type="compositionally biased region" description="Acidic residues" evidence="1">
    <location>
        <begin position="1092"/>
        <end position="1101"/>
    </location>
</feature>
<proteinExistence type="predicted"/>
<keyword evidence="2" id="KW-0472">Membrane</keyword>
<dbReference type="AlphaFoldDB" id="A0A418AMC1"/>
<feature type="transmembrane region" description="Helical" evidence="2">
    <location>
        <begin position="749"/>
        <end position="765"/>
    </location>
</feature>
<dbReference type="SUPFAM" id="SSF48097">
    <property type="entry name" value="Regulator of G-protein signaling, RGS"/>
    <property type="match status" value="3"/>
</dbReference>
<feature type="transmembrane region" description="Helical" evidence="2">
    <location>
        <begin position="255"/>
        <end position="279"/>
    </location>
</feature>
<evidence type="ECO:0008006" key="6">
    <source>
        <dbReference type="Google" id="ProtNLM"/>
    </source>
</evidence>
<reference evidence="4 5" key="1">
    <citation type="submission" date="2018-08" db="EMBL/GenBank/DDBJ databases">
        <title>Aphanomyces genome sequencing and annotation.</title>
        <authorList>
            <person name="Minardi D."/>
            <person name="Oidtmann B."/>
            <person name="Van Der Giezen M."/>
            <person name="Studholme D.J."/>
        </authorList>
    </citation>
    <scope>NUCLEOTIDE SEQUENCE [LARGE SCALE GENOMIC DNA]</scope>
    <source>
        <strain evidence="4 5">NJM0002</strain>
    </source>
</reference>
<feature type="region of interest" description="Disordered" evidence="1">
    <location>
        <begin position="1080"/>
        <end position="1101"/>
    </location>
</feature>
<evidence type="ECO:0000313" key="4">
    <source>
        <dbReference type="EMBL" id="RHY25673.1"/>
    </source>
</evidence>
<sequence length="1101" mass="124221">MHSIISTSCFHSVWSFGWSLGIPTCYEGQRAVLNAYFETCEEFEAFTTFAKSEFIVECVLGWRALVDYRSQVPGHLASIEIYNQFLSPTAPFPLDNTVKGTPLKRHVVALEGSTKSSANPDEGPRWAQYQYFDVLLGAIVDKILHETLPRFQRHALGVGWFKLVVKRFESSMVPIIVASLRSQLVLCEAREMGNGANDTAVPTVPSGAIERLLLPPDGIVRTIIVAILGLSFYLPFAILLYYCNRHKPAIRYRNPVEMTFTATAAFAYGFARCMGSLFVDKFSCTFRLLSFGIPLQLGLMGYLLAELRVVLTFNLTELMVAHAERRKVNRHKLSHLHSLLRRGLLSVYRILIHILWNTPLVIILYSNDYSSYNGEQCPSRLNHKVTTLFATEFLVIVVASMVLSFKMSKVVDNFGLRRSFQASGRILFLWFCIYFPILAFFFDTDVVLSYRLDLFMDILIAHTFIWIHIVLPLREAYMMPDHDVDGAAFKGTTGILDAYLHTPEGFKAFSTFAKSEFRLECVLAWKTLVDYRIESPDHLSAFEIYELHIAPAAPLSLEKDISPSILKRYVLAFEANSKYSIAPEEMVRDVNYFDVLLDAIMDKIVVETLPRFQQHALGANWGDFVSKYNTQMALDKMLNRDQCEPFLQPNRTMPTIKGELLRSSGRLGPIESRRESMLRSSVGGDTLGDDDKPQEHNAKRVNAMDVVLTFHMTEMMVAMVEDSSQTQPSRKVHWLRQFVRSGAFSKHRVGLYLVWGCPLFIILYVEDYSTGGASTCSDDLVNRVSTLHTVQLVLSTGLSVLLSFKLSKVVDNYGLRRSFQISNRVLILCTISPLSLLVHLTGQLLVAIVDVLFLVVFPDALVVVEYSVDNLLAVLMSHAVICIHIVYPLIHSCRSRRSPTNETFHGTMAILDAYLRTAKGYTAFATFSKSEFAFECVVAWKTLVDFRTQAPGSLDVDEIYRQHLAPCAPFSLEGIVPNSVRTRYTTACEANGKYAVSSTAVSLNCHYYDVLLDAVVTVMVTNLLPRFQRHELGAGWTTFVIRHHTESVLELMLQSEGTDNLPVAKMIQPKKNRLSVIESRRDSVVTASQDDLPWDVDESEP</sequence>
<evidence type="ECO:0000256" key="2">
    <source>
        <dbReference type="SAM" id="Phobius"/>
    </source>
</evidence>
<keyword evidence="2" id="KW-0812">Transmembrane</keyword>
<evidence type="ECO:0000256" key="3">
    <source>
        <dbReference type="SAM" id="SignalP"/>
    </source>
</evidence>
<dbReference type="PANTHER" id="PTHR10845">
    <property type="entry name" value="REGULATOR OF G PROTEIN SIGNALING"/>
    <property type="match status" value="1"/>
</dbReference>
<keyword evidence="3" id="KW-0732">Signal</keyword>